<keyword evidence="1" id="KW-0472">Membrane</keyword>
<evidence type="ECO:0000313" key="7">
    <source>
        <dbReference type="EMBL" id="CAB5061524.1"/>
    </source>
</evidence>
<dbReference type="EMBL" id="CAFBON010000225">
    <property type="protein sequence ID" value="CAB5002871.1"/>
    <property type="molecule type" value="Genomic_DNA"/>
</dbReference>
<name>A0A6J7EQY7_9ZZZZ</name>
<sequence length="147" mass="15929">MTLLVIHLVATATMTGLIWFVQIVHYPLFAVVGAQESVAYAVEHQRRTSLVVAVPMALEGVTALLVFFTAPQGMNRWWGAAGLVLLAVVLGSTVLLQVPRHARLAEQYDASVVTSLVRSNWIRTVGWTMRTVLAAGLAMWASTSARG</sequence>
<keyword evidence="1" id="KW-0812">Transmembrane</keyword>
<evidence type="ECO:0000313" key="4">
    <source>
        <dbReference type="EMBL" id="CAB4826122.1"/>
    </source>
</evidence>
<dbReference type="AlphaFoldDB" id="A0A6J7EQY7"/>
<feature type="transmembrane region" description="Helical" evidence="1">
    <location>
        <begin position="6"/>
        <end position="29"/>
    </location>
</feature>
<accession>A0A6J7EQY7</accession>
<protein>
    <submittedName>
        <fullName evidence="5">Unannotated protein</fullName>
    </submittedName>
</protein>
<proteinExistence type="predicted"/>
<dbReference type="EMBL" id="CAEZXX010000229">
    <property type="protein sequence ID" value="CAB4730050.1"/>
    <property type="molecule type" value="Genomic_DNA"/>
</dbReference>
<reference evidence="5" key="1">
    <citation type="submission" date="2020-05" db="EMBL/GenBank/DDBJ databases">
        <authorList>
            <person name="Chiriac C."/>
            <person name="Salcher M."/>
            <person name="Ghai R."/>
            <person name="Kavagutti S V."/>
        </authorList>
    </citation>
    <scope>NUCLEOTIDE SEQUENCE</scope>
</reference>
<dbReference type="EMBL" id="CAFAAJ010000251">
    <property type="protein sequence ID" value="CAB4826122.1"/>
    <property type="molecule type" value="Genomic_DNA"/>
</dbReference>
<evidence type="ECO:0000313" key="2">
    <source>
        <dbReference type="EMBL" id="CAB4730050.1"/>
    </source>
</evidence>
<evidence type="ECO:0000313" key="3">
    <source>
        <dbReference type="EMBL" id="CAB4760816.1"/>
    </source>
</evidence>
<evidence type="ECO:0000256" key="1">
    <source>
        <dbReference type="SAM" id="Phobius"/>
    </source>
</evidence>
<evidence type="ECO:0000313" key="5">
    <source>
        <dbReference type="EMBL" id="CAB4885992.1"/>
    </source>
</evidence>
<evidence type="ECO:0000313" key="6">
    <source>
        <dbReference type="EMBL" id="CAB5002871.1"/>
    </source>
</evidence>
<keyword evidence="1" id="KW-1133">Transmembrane helix</keyword>
<organism evidence="5">
    <name type="scientific">freshwater metagenome</name>
    <dbReference type="NCBI Taxonomy" id="449393"/>
    <lineage>
        <taxon>unclassified sequences</taxon>
        <taxon>metagenomes</taxon>
        <taxon>ecological metagenomes</taxon>
    </lineage>
</organism>
<dbReference type="EMBL" id="CAFBLR010000268">
    <property type="protein sequence ID" value="CAB4885992.1"/>
    <property type="molecule type" value="Genomic_DNA"/>
</dbReference>
<feature type="transmembrane region" description="Helical" evidence="1">
    <location>
        <begin position="50"/>
        <end position="71"/>
    </location>
</feature>
<feature type="transmembrane region" description="Helical" evidence="1">
    <location>
        <begin position="77"/>
        <end position="98"/>
    </location>
</feature>
<gene>
    <name evidence="2" type="ORF">UFOPK2602_02282</name>
    <name evidence="3" type="ORF">UFOPK2806_01645</name>
    <name evidence="4" type="ORF">UFOPK3001_02481</name>
    <name evidence="5" type="ORF">UFOPK3417_01948</name>
    <name evidence="6" type="ORF">UFOPK3954_01842</name>
    <name evidence="7" type="ORF">UFOPK4306_01066</name>
</gene>
<dbReference type="EMBL" id="CAEZYY010000023">
    <property type="protein sequence ID" value="CAB4760816.1"/>
    <property type="molecule type" value="Genomic_DNA"/>
</dbReference>
<dbReference type="EMBL" id="CAFBQP010000035">
    <property type="protein sequence ID" value="CAB5061524.1"/>
    <property type="molecule type" value="Genomic_DNA"/>
</dbReference>